<dbReference type="Proteomes" id="UP000626092">
    <property type="component" value="Unassembled WGS sequence"/>
</dbReference>
<evidence type="ECO:0000313" key="11">
    <source>
        <dbReference type="EMBL" id="KAF7148280.1"/>
    </source>
</evidence>
<keyword evidence="5" id="KW-0053">Apoptosis</keyword>
<dbReference type="AlphaFoldDB" id="A0A834H9L7"/>
<dbReference type="GO" id="GO:0005789">
    <property type="term" value="C:endoplasmic reticulum membrane"/>
    <property type="evidence" value="ECO:0007669"/>
    <property type="project" value="UniProtKB-SubCell"/>
</dbReference>
<reference evidence="11" key="1">
    <citation type="submission" date="2019-11" db="EMBL/GenBank/DDBJ databases">
        <authorList>
            <person name="Liu Y."/>
            <person name="Hou J."/>
            <person name="Li T.-Q."/>
            <person name="Guan C.-H."/>
            <person name="Wu X."/>
            <person name="Wu H.-Z."/>
            <person name="Ling F."/>
            <person name="Zhang R."/>
            <person name="Shi X.-G."/>
            <person name="Ren J.-P."/>
            <person name="Chen E.-F."/>
            <person name="Sun J.-M."/>
        </authorList>
    </citation>
    <scope>NUCLEOTIDE SEQUENCE</scope>
    <source>
        <strain evidence="11">Adult_tree_wgs_1</strain>
        <tissue evidence="11">Leaves</tissue>
    </source>
</reference>
<evidence type="ECO:0000256" key="1">
    <source>
        <dbReference type="ARBA" id="ARBA00004477"/>
    </source>
</evidence>
<keyword evidence="12" id="KW-1185">Reference proteome</keyword>
<keyword evidence="6" id="KW-0256">Endoplasmic reticulum</keyword>
<comment type="subunit">
    <text evidence="3">Constitutively interacts with CASP4; required for the localization of procaspase 4 to the ER.</text>
</comment>
<dbReference type="PANTHER" id="PTHR13448:SF0">
    <property type="entry name" value="TRANSMEMBRANE PROTEIN 214"/>
    <property type="match status" value="1"/>
</dbReference>
<dbReference type="InterPro" id="IPR019308">
    <property type="entry name" value="TMEM214"/>
</dbReference>
<comment type="caution">
    <text evidence="11">The sequence shown here is derived from an EMBL/GenBank/DDBJ whole genome shotgun (WGS) entry which is preliminary data.</text>
</comment>
<evidence type="ECO:0000256" key="4">
    <source>
        <dbReference type="ARBA" id="ARBA00022692"/>
    </source>
</evidence>
<organism evidence="11 12">
    <name type="scientific">Rhododendron simsii</name>
    <name type="common">Sims's rhododendron</name>
    <dbReference type="NCBI Taxonomy" id="118357"/>
    <lineage>
        <taxon>Eukaryota</taxon>
        <taxon>Viridiplantae</taxon>
        <taxon>Streptophyta</taxon>
        <taxon>Embryophyta</taxon>
        <taxon>Tracheophyta</taxon>
        <taxon>Spermatophyta</taxon>
        <taxon>Magnoliopsida</taxon>
        <taxon>eudicotyledons</taxon>
        <taxon>Gunneridae</taxon>
        <taxon>Pentapetalae</taxon>
        <taxon>asterids</taxon>
        <taxon>Ericales</taxon>
        <taxon>Ericaceae</taxon>
        <taxon>Ericoideae</taxon>
        <taxon>Rhodoreae</taxon>
        <taxon>Rhododendron</taxon>
    </lineage>
</organism>
<keyword evidence="8" id="KW-0472">Membrane</keyword>
<evidence type="ECO:0000256" key="10">
    <source>
        <dbReference type="ARBA" id="ARBA00024938"/>
    </source>
</evidence>
<comment type="function">
    <text evidence="10">Critical mediator, in cooperation with CASP4, of endoplasmic reticulum-stress induced apoptosis. Required or the activation of CASP4 following endoplasmic reticulum stress.</text>
</comment>
<sequence length="97" mass="11003">MPIIKENPKYHGQDKLPVTIWMIAQACQGDLVVGVYMWVHYLFPMLSSKSSCNPQSRDLILYEVVVDLSREASTVIIGCLTQNPDYYKHSNEKALAT</sequence>
<evidence type="ECO:0000256" key="6">
    <source>
        <dbReference type="ARBA" id="ARBA00022824"/>
    </source>
</evidence>
<comment type="subcellular location">
    <subcellularLocation>
        <location evidence="1">Endoplasmic reticulum membrane</location>
        <topology evidence="1">Multi-pass membrane protein</topology>
    </subcellularLocation>
</comment>
<evidence type="ECO:0000256" key="7">
    <source>
        <dbReference type="ARBA" id="ARBA00022989"/>
    </source>
</evidence>
<dbReference type="OrthoDB" id="1047296at2759"/>
<keyword evidence="4" id="KW-0812">Transmembrane</keyword>
<gene>
    <name evidence="11" type="ORF">RHSIM_Rhsim03G0110000</name>
</gene>
<dbReference type="GO" id="GO:0005794">
    <property type="term" value="C:Golgi apparatus"/>
    <property type="evidence" value="ECO:0007669"/>
    <property type="project" value="TreeGrafter"/>
</dbReference>
<evidence type="ECO:0000256" key="8">
    <source>
        <dbReference type="ARBA" id="ARBA00023136"/>
    </source>
</evidence>
<name>A0A834H9L7_RHOSS</name>
<evidence type="ECO:0000256" key="3">
    <source>
        <dbReference type="ARBA" id="ARBA00011720"/>
    </source>
</evidence>
<accession>A0A834H9L7</accession>
<evidence type="ECO:0000313" key="12">
    <source>
        <dbReference type="Proteomes" id="UP000626092"/>
    </source>
</evidence>
<protein>
    <submittedName>
        <fullName evidence="11">Uncharacterized protein</fullName>
    </submittedName>
</protein>
<proteinExistence type="inferred from homology"/>
<evidence type="ECO:0000256" key="2">
    <source>
        <dbReference type="ARBA" id="ARBA00007984"/>
    </source>
</evidence>
<keyword evidence="7" id="KW-1133">Transmembrane helix</keyword>
<keyword evidence="9" id="KW-0325">Glycoprotein</keyword>
<comment type="similarity">
    <text evidence="2">Belongs to the TMEM214 family.</text>
</comment>
<dbReference type="PANTHER" id="PTHR13448">
    <property type="entry name" value="TRANSMEMBRANE PROTEIN 214"/>
    <property type="match status" value="1"/>
</dbReference>
<evidence type="ECO:0000256" key="5">
    <source>
        <dbReference type="ARBA" id="ARBA00022703"/>
    </source>
</evidence>
<dbReference type="EMBL" id="WJXA01000003">
    <property type="protein sequence ID" value="KAF7148280.1"/>
    <property type="molecule type" value="Genomic_DNA"/>
</dbReference>
<dbReference type="PROSITE" id="PS51257">
    <property type="entry name" value="PROKAR_LIPOPROTEIN"/>
    <property type="match status" value="1"/>
</dbReference>
<evidence type="ECO:0000256" key="9">
    <source>
        <dbReference type="ARBA" id="ARBA00023180"/>
    </source>
</evidence>